<evidence type="ECO:0000256" key="1">
    <source>
        <dbReference type="SAM" id="MobiDB-lite"/>
    </source>
</evidence>
<organism evidence="2 3">
    <name type="scientific">Streptomyces albiflavescens</name>
    <dbReference type="NCBI Taxonomy" id="1623582"/>
    <lineage>
        <taxon>Bacteria</taxon>
        <taxon>Bacillati</taxon>
        <taxon>Actinomycetota</taxon>
        <taxon>Actinomycetes</taxon>
        <taxon>Kitasatosporales</taxon>
        <taxon>Streptomycetaceae</taxon>
        <taxon>Streptomyces</taxon>
    </lineage>
</organism>
<evidence type="ECO:0000313" key="3">
    <source>
        <dbReference type="Proteomes" id="UP000600365"/>
    </source>
</evidence>
<dbReference type="EMBL" id="BMMM01000005">
    <property type="protein sequence ID" value="GGN64701.1"/>
    <property type="molecule type" value="Genomic_DNA"/>
</dbReference>
<gene>
    <name evidence="2" type="ORF">GCM10011579_034430</name>
</gene>
<feature type="region of interest" description="Disordered" evidence="1">
    <location>
        <begin position="45"/>
        <end position="67"/>
    </location>
</feature>
<dbReference type="AlphaFoldDB" id="A0A918D4G1"/>
<proteinExistence type="predicted"/>
<dbReference type="Proteomes" id="UP000600365">
    <property type="component" value="Unassembled WGS sequence"/>
</dbReference>
<accession>A0A918D4G1</accession>
<name>A0A918D4G1_9ACTN</name>
<keyword evidence="3" id="KW-1185">Reference proteome</keyword>
<comment type="caution">
    <text evidence="2">The sequence shown here is derived from an EMBL/GenBank/DDBJ whole genome shotgun (WGS) entry which is preliminary data.</text>
</comment>
<reference evidence="2 3" key="1">
    <citation type="journal article" date="2014" name="Int. J. Syst. Evol. Microbiol.">
        <title>Complete genome sequence of Corynebacterium casei LMG S-19264T (=DSM 44701T), isolated from a smear-ripened cheese.</title>
        <authorList>
            <consortium name="US DOE Joint Genome Institute (JGI-PGF)"/>
            <person name="Walter F."/>
            <person name="Albersmeier A."/>
            <person name="Kalinowski J."/>
            <person name="Ruckert C."/>
        </authorList>
    </citation>
    <scope>NUCLEOTIDE SEQUENCE [LARGE SCALE GENOMIC DNA]</scope>
    <source>
        <strain evidence="2 3">CGMCC 4.7111</strain>
    </source>
</reference>
<sequence length="80" mass="8860">MARNTRLVQAAVIGNEHSDIPVVLPRKRSRRRVLERRIHLMPNPQRRAAVAPRRPTTSGGLPQAERVAVAELLRSPAPSG</sequence>
<evidence type="ECO:0000313" key="2">
    <source>
        <dbReference type="EMBL" id="GGN64701.1"/>
    </source>
</evidence>
<feature type="compositionally biased region" description="Low complexity" evidence="1">
    <location>
        <begin position="45"/>
        <end position="55"/>
    </location>
</feature>
<protein>
    <submittedName>
        <fullName evidence="2">Uncharacterized protein</fullName>
    </submittedName>
</protein>